<dbReference type="OrthoDB" id="9907424at2"/>
<keyword evidence="3" id="KW-1185">Reference proteome</keyword>
<keyword evidence="1" id="KW-0732">Signal</keyword>
<evidence type="ECO:0008006" key="4">
    <source>
        <dbReference type="Google" id="ProtNLM"/>
    </source>
</evidence>
<reference evidence="2 3" key="1">
    <citation type="submission" date="2019-03" db="EMBL/GenBank/DDBJ databases">
        <title>Dyadobacter AR-3-6 sp. nov., isolated from arctic soil.</title>
        <authorList>
            <person name="Chaudhary D.K."/>
        </authorList>
    </citation>
    <scope>NUCLEOTIDE SEQUENCE [LARGE SCALE GENOMIC DNA]</scope>
    <source>
        <strain evidence="2 3">AR-3-6</strain>
    </source>
</reference>
<proteinExistence type="predicted"/>
<evidence type="ECO:0000256" key="1">
    <source>
        <dbReference type="SAM" id="SignalP"/>
    </source>
</evidence>
<organism evidence="2 3">
    <name type="scientific">Dyadobacter psychrotolerans</name>
    <dbReference type="NCBI Taxonomy" id="2541721"/>
    <lineage>
        <taxon>Bacteria</taxon>
        <taxon>Pseudomonadati</taxon>
        <taxon>Bacteroidota</taxon>
        <taxon>Cytophagia</taxon>
        <taxon>Cytophagales</taxon>
        <taxon>Spirosomataceae</taxon>
        <taxon>Dyadobacter</taxon>
    </lineage>
</organism>
<dbReference type="RefSeq" id="WP_131957177.1">
    <property type="nucleotide sequence ID" value="NZ_SMFL01000002.1"/>
</dbReference>
<feature type="chain" id="PRO_5020830743" description="DUF1471 domain-containing protein" evidence="1">
    <location>
        <begin position="22"/>
        <end position="92"/>
    </location>
</feature>
<gene>
    <name evidence="2" type="ORF">E0F88_05510</name>
</gene>
<evidence type="ECO:0000313" key="3">
    <source>
        <dbReference type="Proteomes" id="UP000294850"/>
    </source>
</evidence>
<feature type="signal peptide" evidence="1">
    <location>
        <begin position="1"/>
        <end position="21"/>
    </location>
</feature>
<dbReference type="AlphaFoldDB" id="A0A4R5DU98"/>
<sequence length="92" mass="10292">MKKTFIGVVICTFLISISVYAITSSIQAQETYETQIISGEEIGHKNVAAKIREEVNLNKSQGFRLVNVSITTVPFGTNDYRVAYVATFERKN</sequence>
<evidence type="ECO:0000313" key="2">
    <source>
        <dbReference type="EMBL" id="TDE17347.1"/>
    </source>
</evidence>
<accession>A0A4R5DU98</accession>
<dbReference type="Proteomes" id="UP000294850">
    <property type="component" value="Unassembled WGS sequence"/>
</dbReference>
<comment type="caution">
    <text evidence="2">The sequence shown here is derived from an EMBL/GenBank/DDBJ whole genome shotgun (WGS) entry which is preliminary data.</text>
</comment>
<protein>
    <recommendedName>
        <fullName evidence="4">DUF1471 domain-containing protein</fullName>
    </recommendedName>
</protein>
<dbReference type="EMBL" id="SMFL01000002">
    <property type="protein sequence ID" value="TDE17347.1"/>
    <property type="molecule type" value="Genomic_DNA"/>
</dbReference>
<name>A0A4R5DU98_9BACT</name>